<proteinExistence type="predicted"/>
<gene>
    <name evidence="1" type="ORF">S06H3_20352</name>
</gene>
<sequence length="112" mass="12773">MIKELVKKPDALVKTSLIGDFTKMTCVDLISLRQNNRYIRLGTKTLFFGIAKQDGLLPSSTPQFWRIFPDSRRYEITDELEQIDFFENASSGIRDGVCILNLKESDAKKILG</sequence>
<feature type="non-terminal residue" evidence="1">
    <location>
        <position position="112"/>
    </location>
</feature>
<comment type="caution">
    <text evidence="1">The sequence shown here is derived from an EMBL/GenBank/DDBJ whole genome shotgun (WGS) entry which is preliminary data.</text>
</comment>
<name>X1L2B1_9ZZZZ</name>
<dbReference type="AlphaFoldDB" id="X1L2B1"/>
<accession>X1L2B1</accession>
<protein>
    <submittedName>
        <fullName evidence="1">Uncharacterized protein</fullName>
    </submittedName>
</protein>
<evidence type="ECO:0000313" key="1">
    <source>
        <dbReference type="EMBL" id="GAI13457.1"/>
    </source>
</evidence>
<reference evidence="1" key="1">
    <citation type="journal article" date="2014" name="Front. Microbiol.">
        <title>High frequency of phylogenetically diverse reductive dehalogenase-homologous genes in deep subseafloor sedimentary metagenomes.</title>
        <authorList>
            <person name="Kawai M."/>
            <person name="Futagami T."/>
            <person name="Toyoda A."/>
            <person name="Takaki Y."/>
            <person name="Nishi S."/>
            <person name="Hori S."/>
            <person name="Arai W."/>
            <person name="Tsubouchi T."/>
            <person name="Morono Y."/>
            <person name="Uchiyama I."/>
            <person name="Ito T."/>
            <person name="Fujiyama A."/>
            <person name="Inagaki F."/>
            <person name="Takami H."/>
        </authorList>
    </citation>
    <scope>NUCLEOTIDE SEQUENCE</scope>
    <source>
        <strain evidence="1">Expedition CK06-06</strain>
    </source>
</reference>
<dbReference type="EMBL" id="BARV01010530">
    <property type="protein sequence ID" value="GAI13457.1"/>
    <property type="molecule type" value="Genomic_DNA"/>
</dbReference>
<organism evidence="1">
    <name type="scientific">marine sediment metagenome</name>
    <dbReference type="NCBI Taxonomy" id="412755"/>
    <lineage>
        <taxon>unclassified sequences</taxon>
        <taxon>metagenomes</taxon>
        <taxon>ecological metagenomes</taxon>
    </lineage>
</organism>